<dbReference type="EMBL" id="JACHNU010000001">
    <property type="protein sequence ID" value="MBB4661477.1"/>
    <property type="molecule type" value="Genomic_DNA"/>
</dbReference>
<evidence type="ECO:0000313" key="1">
    <source>
        <dbReference type="EMBL" id="MBB4661477.1"/>
    </source>
</evidence>
<organism evidence="1 2">
    <name type="scientific">Conexibacter arvalis</name>
    <dbReference type="NCBI Taxonomy" id="912552"/>
    <lineage>
        <taxon>Bacteria</taxon>
        <taxon>Bacillati</taxon>
        <taxon>Actinomycetota</taxon>
        <taxon>Thermoleophilia</taxon>
        <taxon>Solirubrobacterales</taxon>
        <taxon>Conexibacteraceae</taxon>
        <taxon>Conexibacter</taxon>
    </lineage>
</organism>
<comment type="caution">
    <text evidence="1">The sequence shown here is derived from an EMBL/GenBank/DDBJ whole genome shotgun (WGS) entry which is preliminary data.</text>
</comment>
<protein>
    <recommendedName>
        <fullName evidence="3">Acyl-CoA carboxylase epsilon subunit-like protein</fullName>
    </recommendedName>
</protein>
<dbReference type="Proteomes" id="UP000585272">
    <property type="component" value="Unassembled WGS sequence"/>
</dbReference>
<reference evidence="1 2" key="1">
    <citation type="submission" date="2020-08" db="EMBL/GenBank/DDBJ databases">
        <title>Genomic Encyclopedia of Archaeal and Bacterial Type Strains, Phase II (KMG-II): from individual species to whole genera.</title>
        <authorList>
            <person name="Goeker M."/>
        </authorList>
    </citation>
    <scope>NUCLEOTIDE SEQUENCE [LARGE SCALE GENOMIC DNA]</scope>
    <source>
        <strain evidence="1 2">DSM 23288</strain>
    </source>
</reference>
<sequence>MNRRPQLEIVAPNASPEEAAAVVAALEQFMRETAPVYVPAPERVDRWTRSALLEGVRAPAQSWGDGDPWGR</sequence>
<keyword evidence="2" id="KW-1185">Reference proteome</keyword>
<name>A0A840I992_9ACTN</name>
<gene>
    <name evidence="1" type="ORF">BDZ31_001050</name>
</gene>
<evidence type="ECO:0008006" key="3">
    <source>
        <dbReference type="Google" id="ProtNLM"/>
    </source>
</evidence>
<accession>A0A840I992</accession>
<proteinExistence type="predicted"/>
<dbReference type="AlphaFoldDB" id="A0A840I992"/>
<evidence type="ECO:0000313" key="2">
    <source>
        <dbReference type="Proteomes" id="UP000585272"/>
    </source>
</evidence>
<dbReference type="RefSeq" id="WP_183339680.1">
    <property type="nucleotide sequence ID" value="NZ_JACHNU010000001.1"/>
</dbReference>